<evidence type="ECO:0000313" key="3">
    <source>
        <dbReference type="Proteomes" id="UP001151760"/>
    </source>
</evidence>
<organism evidence="2 3">
    <name type="scientific">Tanacetum coccineum</name>
    <dbReference type="NCBI Taxonomy" id="301880"/>
    <lineage>
        <taxon>Eukaryota</taxon>
        <taxon>Viridiplantae</taxon>
        <taxon>Streptophyta</taxon>
        <taxon>Embryophyta</taxon>
        <taxon>Tracheophyta</taxon>
        <taxon>Spermatophyta</taxon>
        <taxon>Magnoliopsida</taxon>
        <taxon>eudicotyledons</taxon>
        <taxon>Gunneridae</taxon>
        <taxon>Pentapetalae</taxon>
        <taxon>asterids</taxon>
        <taxon>campanulids</taxon>
        <taxon>Asterales</taxon>
        <taxon>Asteraceae</taxon>
        <taxon>Asteroideae</taxon>
        <taxon>Anthemideae</taxon>
        <taxon>Anthemidinae</taxon>
        <taxon>Tanacetum</taxon>
    </lineage>
</organism>
<sequence>MPEVCLPPHKRLCIALGPRYEVRESSSAPVARPTGGFRADYGFVATLDRLIRRDPEIDDTDEIYGILDEAQEARAVLSDQLNLLGRDRRAHAHTALLMEREARIYCEAWGLLMDASDTVRSEAQLVETLRLMSTLQTQVTALQGHQGPASGPTQPEIPEEAGSSS</sequence>
<gene>
    <name evidence="2" type="ORF">Tco_1094562</name>
</gene>
<name>A0ABQ5IH66_9ASTR</name>
<proteinExistence type="predicted"/>
<comment type="caution">
    <text evidence="2">The sequence shown here is derived from an EMBL/GenBank/DDBJ whole genome shotgun (WGS) entry which is preliminary data.</text>
</comment>
<feature type="region of interest" description="Disordered" evidence="1">
    <location>
        <begin position="141"/>
        <end position="165"/>
    </location>
</feature>
<reference evidence="2" key="1">
    <citation type="journal article" date="2022" name="Int. J. Mol. Sci.">
        <title>Draft Genome of Tanacetum Coccineum: Genomic Comparison of Closely Related Tanacetum-Family Plants.</title>
        <authorList>
            <person name="Yamashiro T."/>
            <person name="Shiraishi A."/>
            <person name="Nakayama K."/>
            <person name="Satake H."/>
        </authorList>
    </citation>
    <scope>NUCLEOTIDE SEQUENCE</scope>
</reference>
<protein>
    <submittedName>
        <fullName evidence="2">Uncharacterized protein</fullName>
    </submittedName>
</protein>
<evidence type="ECO:0000256" key="1">
    <source>
        <dbReference type="SAM" id="MobiDB-lite"/>
    </source>
</evidence>
<keyword evidence="3" id="KW-1185">Reference proteome</keyword>
<evidence type="ECO:0000313" key="2">
    <source>
        <dbReference type="EMBL" id="GJT99044.1"/>
    </source>
</evidence>
<dbReference type="Proteomes" id="UP001151760">
    <property type="component" value="Unassembled WGS sequence"/>
</dbReference>
<accession>A0ABQ5IH66</accession>
<dbReference type="EMBL" id="BQNB010020731">
    <property type="protein sequence ID" value="GJT99044.1"/>
    <property type="molecule type" value="Genomic_DNA"/>
</dbReference>
<reference evidence="2" key="2">
    <citation type="submission" date="2022-01" db="EMBL/GenBank/DDBJ databases">
        <authorList>
            <person name="Yamashiro T."/>
            <person name="Shiraishi A."/>
            <person name="Satake H."/>
            <person name="Nakayama K."/>
        </authorList>
    </citation>
    <scope>NUCLEOTIDE SEQUENCE</scope>
</reference>